<evidence type="ECO:0000313" key="10">
    <source>
        <dbReference type="Proteomes" id="UP000252167"/>
    </source>
</evidence>
<keyword evidence="10" id="KW-1185">Reference proteome</keyword>
<feature type="transmembrane region" description="Helical" evidence="6">
    <location>
        <begin position="127"/>
        <end position="155"/>
    </location>
</feature>
<dbReference type="Proteomes" id="UP000477543">
    <property type="component" value="Unassembled WGS sequence"/>
</dbReference>
<dbReference type="RefSeq" id="WP_053798919.1">
    <property type="nucleotide sequence ID" value="NZ_POAF01000003.1"/>
</dbReference>
<dbReference type="GO" id="GO:0005886">
    <property type="term" value="C:plasma membrane"/>
    <property type="evidence" value="ECO:0007669"/>
    <property type="project" value="UniProtKB-SubCell"/>
</dbReference>
<dbReference type="Pfam" id="PF01292">
    <property type="entry name" value="Ni_hydr_CYTB"/>
    <property type="match status" value="1"/>
</dbReference>
<dbReference type="Proteomes" id="UP000252167">
    <property type="component" value="Unassembled WGS sequence"/>
</dbReference>
<dbReference type="EMBL" id="WYDN01000006">
    <property type="protein sequence ID" value="NAZ16147.1"/>
    <property type="molecule type" value="Genomic_DNA"/>
</dbReference>
<reference evidence="9 10" key="1">
    <citation type="submission" date="2018-01" db="EMBL/GenBank/DDBJ databases">
        <title>Glutamicibacter soli strain NHPC-3 Whole genome sequence and assembly.</title>
        <authorList>
            <person name="Choudhury P."/>
            <person name="Gupta D."/>
            <person name="Sengupta K."/>
            <person name="Jawed A."/>
            <person name="Sultana N."/>
            <person name="Saha P."/>
        </authorList>
    </citation>
    <scope>NUCLEOTIDE SEQUENCE [LARGE SCALE GENOMIC DNA]</scope>
    <source>
        <strain evidence="9 10">NHPC-3</strain>
    </source>
</reference>
<dbReference type="AlphaFoldDB" id="A0A365YGI6"/>
<evidence type="ECO:0000256" key="3">
    <source>
        <dbReference type="ARBA" id="ARBA00022692"/>
    </source>
</evidence>
<dbReference type="InterPro" id="IPR016174">
    <property type="entry name" value="Di-haem_cyt_TM"/>
</dbReference>
<reference evidence="8 11" key="2">
    <citation type="submission" date="2020-01" db="EMBL/GenBank/DDBJ databases">
        <title>Glutamicibacter soli M275.</title>
        <authorList>
            <person name="Meng X."/>
        </authorList>
    </citation>
    <scope>NUCLEOTIDE SEQUENCE [LARGE SCALE GENOMIC DNA]</scope>
    <source>
        <strain evidence="8 11">M275</strain>
    </source>
</reference>
<dbReference type="SUPFAM" id="SSF81342">
    <property type="entry name" value="Transmembrane di-heme cytochromes"/>
    <property type="match status" value="1"/>
</dbReference>
<gene>
    <name evidence="9" type="ORF">C1H84_08280</name>
    <name evidence="8" type="ORF">GT020_08725</name>
</gene>
<proteinExistence type="predicted"/>
<dbReference type="GO" id="GO:0022904">
    <property type="term" value="P:respiratory electron transport chain"/>
    <property type="evidence" value="ECO:0007669"/>
    <property type="project" value="InterPro"/>
</dbReference>
<evidence type="ECO:0000259" key="7">
    <source>
        <dbReference type="Pfam" id="PF01292"/>
    </source>
</evidence>
<organism evidence="9 10">
    <name type="scientific">Glutamicibacter soli</name>
    <dbReference type="NCBI Taxonomy" id="453836"/>
    <lineage>
        <taxon>Bacteria</taxon>
        <taxon>Bacillati</taxon>
        <taxon>Actinomycetota</taxon>
        <taxon>Actinomycetes</taxon>
        <taxon>Micrococcales</taxon>
        <taxon>Micrococcaceae</taxon>
        <taxon>Glutamicibacter</taxon>
    </lineage>
</organism>
<protein>
    <recommendedName>
        <fullName evidence="7">Cytochrome b561 bacterial/Ni-hydrogenase domain-containing protein</fullName>
    </recommendedName>
</protein>
<keyword evidence="2" id="KW-1003">Cell membrane</keyword>
<feature type="transmembrane region" description="Helical" evidence="6">
    <location>
        <begin position="275"/>
        <end position="295"/>
    </location>
</feature>
<evidence type="ECO:0000313" key="8">
    <source>
        <dbReference type="EMBL" id="NAZ16147.1"/>
    </source>
</evidence>
<evidence type="ECO:0000256" key="5">
    <source>
        <dbReference type="ARBA" id="ARBA00023136"/>
    </source>
</evidence>
<evidence type="ECO:0000256" key="6">
    <source>
        <dbReference type="SAM" id="Phobius"/>
    </source>
</evidence>
<comment type="caution">
    <text evidence="9">The sequence shown here is derived from an EMBL/GenBank/DDBJ whole genome shotgun (WGS) entry which is preliminary data.</text>
</comment>
<keyword evidence="5 6" id="KW-0472">Membrane</keyword>
<name>A0A365YGI6_9MICC</name>
<evidence type="ECO:0000256" key="1">
    <source>
        <dbReference type="ARBA" id="ARBA00004651"/>
    </source>
</evidence>
<dbReference type="GO" id="GO:0009055">
    <property type="term" value="F:electron transfer activity"/>
    <property type="evidence" value="ECO:0007669"/>
    <property type="project" value="InterPro"/>
</dbReference>
<dbReference type="InterPro" id="IPR011577">
    <property type="entry name" value="Cyt_b561_bac/Ni-Hgenase"/>
</dbReference>
<dbReference type="EMBL" id="POAF01000003">
    <property type="protein sequence ID" value="RBM01825.1"/>
    <property type="molecule type" value="Genomic_DNA"/>
</dbReference>
<evidence type="ECO:0000256" key="2">
    <source>
        <dbReference type="ARBA" id="ARBA00022475"/>
    </source>
</evidence>
<keyword evidence="4 6" id="KW-1133">Transmembrane helix</keyword>
<keyword evidence="3 6" id="KW-0812">Transmembrane</keyword>
<feature type="transmembrane region" description="Helical" evidence="6">
    <location>
        <begin position="77"/>
        <end position="96"/>
    </location>
</feature>
<feature type="transmembrane region" description="Helical" evidence="6">
    <location>
        <begin position="24"/>
        <end position="44"/>
    </location>
</feature>
<feature type="transmembrane region" description="Helical" evidence="6">
    <location>
        <begin position="194"/>
        <end position="214"/>
    </location>
</feature>
<feature type="transmembrane region" description="Helical" evidence="6">
    <location>
        <begin position="235"/>
        <end position="255"/>
    </location>
</feature>
<feature type="domain" description="Cytochrome b561 bacterial/Ni-hydrogenase" evidence="7">
    <location>
        <begin position="77"/>
        <end position="267"/>
    </location>
</feature>
<evidence type="ECO:0000313" key="9">
    <source>
        <dbReference type="EMBL" id="RBM01825.1"/>
    </source>
</evidence>
<sequence>MSLTTKEGARTADKAAGNPALKKIWIAVGVVLVLALLVLAARWWRGTAAGEQFLAAYPGHSALPQNAPTGIPAWLGWQHFLNAFFMVLIIRSGWLIRTTARPKAYWTRNNTGLFKTKTKPKKISLEIWLHLSLDVLWIVNGVVFIVLLFATGAWMRIVPTSWDIFPNALSAGLQYLSLDWPAENGWLNYNALQVLAYFAIVFLAAPVSAITGLRMSPAWPAKLDKALPMEAARKVHFPAMLFFVGFLVMHVLLVLLTGARANLNHMFAARSDDGWLGVIMFVVAVAVTAGAWFACKPVVIRALAGMSGKISK</sequence>
<evidence type="ECO:0000313" key="11">
    <source>
        <dbReference type="Proteomes" id="UP000477543"/>
    </source>
</evidence>
<dbReference type="Gene3D" id="1.20.950.20">
    <property type="entry name" value="Transmembrane di-heme cytochromes, Chain C"/>
    <property type="match status" value="1"/>
</dbReference>
<evidence type="ECO:0000256" key="4">
    <source>
        <dbReference type="ARBA" id="ARBA00022989"/>
    </source>
</evidence>
<accession>A0A365YGI6</accession>
<comment type="subcellular location">
    <subcellularLocation>
        <location evidence="1">Cell membrane</location>
        <topology evidence="1">Multi-pass membrane protein</topology>
    </subcellularLocation>
</comment>